<dbReference type="AlphaFoldDB" id="A0A177NHV5"/>
<name>A0A177NHV5_9GAMM</name>
<dbReference type="RefSeq" id="WP_064029265.1">
    <property type="nucleotide sequence ID" value="NZ_LUUK01000177.1"/>
</dbReference>
<evidence type="ECO:0000259" key="1">
    <source>
        <dbReference type="Pfam" id="PF07589"/>
    </source>
</evidence>
<accession>A0A177NHV5</accession>
<dbReference type="Proteomes" id="UP000077628">
    <property type="component" value="Unassembled WGS sequence"/>
</dbReference>
<evidence type="ECO:0000313" key="2">
    <source>
        <dbReference type="EMBL" id="OAI17445.1"/>
    </source>
</evidence>
<dbReference type="Pfam" id="PF07589">
    <property type="entry name" value="PEP-CTERM"/>
    <property type="match status" value="1"/>
</dbReference>
<dbReference type="OrthoDB" id="5573815at2"/>
<gene>
    <name evidence="2" type="ORF">A1355_07305</name>
</gene>
<protein>
    <recommendedName>
        <fullName evidence="1">Ice-binding protein C-terminal domain-containing protein</fullName>
    </recommendedName>
</protein>
<evidence type="ECO:0000313" key="3">
    <source>
        <dbReference type="Proteomes" id="UP000077628"/>
    </source>
</evidence>
<organism evidence="2 3">
    <name type="scientific">Methylomonas koyamae</name>
    <dbReference type="NCBI Taxonomy" id="702114"/>
    <lineage>
        <taxon>Bacteria</taxon>
        <taxon>Pseudomonadati</taxon>
        <taxon>Pseudomonadota</taxon>
        <taxon>Gammaproteobacteria</taxon>
        <taxon>Methylococcales</taxon>
        <taxon>Methylococcaceae</taxon>
        <taxon>Methylomonas</taxon>
    </lineage>
</organism>
<dbReference type="EMBL" id="LUUK01000177">
    <property type="protein sequence ID" value="OAI17445.1"/>
    <property type="molecule type" value="Genomic_DNA"/>
</dbReference>
<sequence length="310" mass="32408">MKTIESTLSNPQASTDKLSLKRLRSGVSALVLAISGLGIAQPVAAAVFNPFINITGKVEFDSLGTPTLPTNATQNGELIRVVGGATTTTSLINDQIVGDDPLSGSLSDIGDGFGIKLHAEGGSKDEPSFMSSLFGDLALSIRNSSAVDTFLVSLKFDFSHLVAAPETKTIKGNGDFAQSIVQLHKKDNSELLFSKLISDTVFGNEARPASAPDQNTASGYGGKLVDSGSRLLTFILHPGELLELGDDSPELTLFGGADPGAFFLADTSAFLSVAEVTRQTTNTVPEPETLLLMAIGLLSFGLSKRRASTC</sequence>
<reference evidence="3" key="1">
    <citation type="submission" date="2016-03" db="EMBL/GenBank/DDBJ databases">
        <authorList>
            <person name="Heylen K."/>
            <person name="De Vos P."/>
            <person name="Vekeman B."/>
        </authorList>
    </citation>
    <scope>NUCLEOTIDE SEQUENCE [LARGE SCALE GENOMIC DNA]</scope>
    <source>
        <strain evidence="3">R-45383</strain>
    </source>
</reference>
<proteinExistence type="predicted"/>
<dbReference type="InterPro" id="IPR013424">
    <property type="entry name" value="Ice-binding_C"/>
</dbReference>
<feature type="domain" description="Ice-binding protein C-terminal" evidence="1">
    <location>
        <begin position="283"/>
        <end position="306"/>
    </location>
</feature>
<dbReference type="NCBIfam" id="TIGR02595">
    <property type="entry name" value="PEP_CTERM"/>
    <property type="match status" value="1"/>
</dbReference>
<comment type="caution">
    <text evidence="2">The sequence shown here is derived from an EMBL/GenBank/DDBJ whole genome shotgun (WGS) entry which is preliminary data.</text>
</comment>
<keyword evidence="3" id="KW-1185">Reference proteome</keyword>